<dbReference type="GeneID" id="94845217"/>
<dbReference type="AlphaFoldDB" id="A0A1J4JF77"/>
<reference evidence="2" key="1">
    <citation type="submission" date="2016-10" db="EMBL/GenBank/DDBJ databases">
        <authorList>
            <person name="Benchimol M."/>
            <person name="Almeida L.G."/>
            <person name="Vasconcelos A.T."/>
            <person name="Perreira-Neves A."/>
            <person name="Rosa I.A."/>
            <person name="Tasca T."/>
            <person name="Bogo M.R."/>
            <person name="de Souza W."/>
        </authorList>
    </citation>
    <scope>NUCLEOTIDE SEQUENCE [LARGE SCALE GENOMIC DNA]</scope>
    <source>
        <strain evidence="2">K</strain>
    </source>
</reference>
<dbReference type="GO" id="GO:0031267">
    <property type="term" value="F:small GTPase binding"/>
    <property type="evidence" value="ECO:0007669"/>
    <property type="project" value="TreeGrafter"/>
</dbReference>
<dbReference type="VEuPathDB" id="TrichDB:TRFO_35876"/>
<dbReference type="InterPro" id="IPR032675">
    <property type="entry name" value="LRR_dom_sf"/>
</dbReference>
<organism evidence="2 3">
    <name type="scientific">Tritrichomonas foetus</name>
    <dbReference type="NCBI Taxonomy" id="1144522"/>
    <lineage>
        <taxon>Eukaryota</taxon>
        <taxon>Metamonada</taxon>
        <taxon>Parabasalia</taxon>
        <taxon>Tritrichomonadida</taxon>
        <taxon>Tritrichomonadidae</taxon>
        <taxon>Tritrichomonas</taxon>
    </lineage>
</organism>
<sequence length="688" mass="76886">MLEQRNIEKLPIFPTLIGENFHLELKKEMADCDDDQRDAEILVNAAKQSMWGTVTLNFLKEHVLNGIVSLDLTTNLITFESAEYLSTILKNPKSSLKYLSLIESRLTQKAADIIFESIGDSTLIEFYADDNVFPEEQCKVLAESLKKNPPLELLSLCGCDIPSGGGIAIAEALPSNSHLKHLRIESNSLYDFGAKKLGEVIPKSSLISLNIADNEIWAEGTTAILTNLKFSQVESLDLSYNIVDLNVLNEEIEKTKIKDLALSGCKVHEQLFPAFLGKIPTMRLQTLILDGFNFQTLPISWPRVKDTLWSTCAYFDDLMLALQQSQTIVDLRVGFLDMDQIFGLKRLIEDGPERSITISMHDFGRTGNCWVVHLPEFKFEAPCSTFRWNSSITLDNCELVGSVIQNATVFPSSDTSDTPAAPTNTITSTHTKQTGKSSKSKGKEHKNHQNVPIIPTNKIDTVDLHDMKLEDDVFIKLLNSMNGYNLKLLDCSDNNLGDASLDAVRNFLKETHINELDFSGNASSDLGCETFIHNLLEDNITVPQKLSLCFKSTDLGELSGHSTPNMIAELLKENVNIESLYLGGPVTAADALAIIDAIPHNSHIRELEFQSDHIKNYMNPDPEINQDVQGQFIVLASLIHSALWDKKSMCKLKSFTFPMLTEVFIYHEDICSQWLDVEKKLAQNALKK</sequence>
<dbReference type="OrthoDB" id="120976at2759"/>
<dbReference type="PANTHER" id="PTHR24113:SF15">
    <property type="entry name" value="NACHT DOMAIN-CONTAINING PROTEIN"/>
    <property type="match status" value="1"/>
</dbReference>
<dbReference type="EMBL" id="MLAK01001091">
    <property type="protein sequence ID" value="OHS97862.1"/>
    <property type="molecule type" value="Genomic_DNA"/>
</dbReference>
<dbReference type="InterPro" id="IPR027038">
    <property type="entry name" value="RanGap"/>
</dbReference>
<evidence type="ECO:0000313" key="3">
    <source>
        <dbReference type="Proteomes" id="UP000179807"/>
    </source>
</evidence>
<dbReference type="PANTHER" id="PTHR24113">
    <property type="entry name" value="RAN GTPASE-ACTIVATING PROTEIN 1"/>
    <property type="match status" value="1"/>
</dbReference>
<dbReference type="GO" id="GO:0006913">
    <property type="term" value="P:nucleocytoplasmic transport"/>
    <property type="evidence" value="ECO:0007669"/>
    <property type="project" value="TreeGrafter"/>
</dbReference>
<proteinExistence type="predicted"/>
<dbReference type="SMART" id="SM00368">
    <property type="entry name" value="LRR_RI"/>
    <property type="match status" value="3"/>
</dbReference>
<evidence type="ECO:0000256" key="1">
    <source>
        <dbReference type="SAM" id="MobiDB-lite"/>
    </source>
</evidence>
<keyword evidence="3" id="KW-1185">Reference proteome</keyword>
<dbReference type="Proteomes" id="UP000179807">
    <property type="component" value="Unassembled WGS sequence"/>
</dbReference>
<name>A0A1J4JF77_9EUKA</name>
<gene>
    <name evidence="2" type="ORF">TRFO_35876</name>
</gene>
<comment type="caution">
    <text evidence="2">The sequence shown here is derived from an EMBL/GenBank/DDBJ whole genome shotgun (WGS) entry which is preliminary data.</text>
</comment>
<evidence type="ECO:0000313" key="2">
    <source>
        <dbReference type="EMBL" id="OHS97862.1"/>
    </source>
</evidence>
<dbReference type="RefSeq" id="XP_068350999.1">
    <property type="nucleotide sequence ID" value="XM_068510513.1"/>
</dbReference>
<dbReference type="Gene3D" id="3.80.10.10">
    <property type="entry name" value="Ribonuclease Inhibitor"/>
    <property type="match status" value="2"/>
</dbReference>
<dbReference type="GO" id="GO:0005096">
    <property type="term" value="F:GTPase activator activity"/>
    <property type="evidence" value="ECO:0007669"/>
    <property type="project" value="InterPro"/>
</dbReference>
<feature type="compositionally biased region" description="Low complexity" evidence="1">
    <location>
        <begin position="427"/>
        <end position="437"/>
    </location>
</feature>
<dbReference type="GO" id="GO:0048471">
    <property type="term" value="C:perinuclear region of cytoplasm"/>
    <property type="evidence" value="ECO:0007669"/>
    <property type="project" value="TreeGrafter"/>
</dbReference>
<dbReference type="GO" id="GO:0005829">
    <property type="term" value="C:cytosol"/>
    <property type="evidence" value="ECO:0007669"/>
    <property type="project" value="TreeGrafter"/>
</dbReference>
<dbReference type="GO" id="GO:0005634">
    <property type="term" value="C:nucleus"/>
    <property type="evidence" value="ECO:0007669"/>
    <property type="project" value="TreeGrafter"/>
</dbReference>
<accession>A0A1J4JF77</accession>
<protein>
    <recommendedName>
        <fullName evidence="4">Leucine Rich Repeat family protein</fullName>
    </recommendedName>
</protein>
<dbReference type="SUPFAM" id="SSF52047">
    <property type="entry name" value="RNI-like"/>
    <property type="match status" value="2"/>
</dbReference>
<feature type="compositionally biased region" description="Basic residues" evidence="1">
    <location>
        <begin position="438"/>
        <end position="448"/>
    </location>
</feature>
<feature type="region of interest" description="Disordered" evidence="1">
    <location>
        <begin position="411"/>
        <end position="449"/>
    </location>
</feature>
<feature type="compositionally biased region" description="Polar residues" evidence="1">
    <location>
        <begin position="411"/>
        <end position="426"/>
    </location>
</feature>
<evidence type="ECO:0008006" key="4">
    <source>
        <dbReference type="Google" id="ProtNLM"/>
    </source>
</evidence>